<dbReference type="SUPFAM" id="SSF54631">
    <property type="entry name" value="CBS-domain pair"/>
    <property type="match status" value="1"/>
</dbReference>
<name>A0A6J7JLK2_9ZZZZ</name>
<gene>
    <name evidence="2" type="ORF">UFOPK3662_02116</name>
</gene>
<evidence type="ECO:0000313" key="2">
    <source>
        <dbReference type="EMBL" id="CAB4944216.1"/>
    </source>
</evidence>
<dbReference type="EMBL" id="CAFBMW010000017">
    <property type="protein sequence ID" value="CAB4944216.1"/>
    <property type="molecule type" value="Genomic_DNA"/>
</dbReference>
<dbReference type="InterPro" id="IPR000644">
    <property type="entry name" value="CBS_dom"/>
</dbReference>
<feature type="domain" description="CBS" evidence="1">
    <location>
        <begin position="9"/>
        <end position="68"/>
    </location>
</feature>
<sequence length="144" mass="15148">MTGGVTELMLRSPIVLAASEPLHEVRRVFDSSHVHMVLLTGSGRVGDRLLGTLVRGDLPSAGAEPSDPDAPGSALAHARLEGRTVRAAVAAEDARRAMQASGDRRLAVVEDDGRLLGLLCLKRSGDGFCTDAGVAERRAARTVR</sequence>
<dbReference type="Pfam" id="PF00571">
    <property type="entry name" value="CBS"/>
    <property type="match status" value="2"/>
</dbReference>
<dbReference type="AlphaFoldDB" id="A0A6J7JLK2"/>
<proteinExistence type="predicted"/>
<protein>
    <submittedName>
        <fullName evidence="2">Unannotated protein</fullName>
    </submittedName>
</protein>
<evidence type="ECO:0000259" key="1">
    <source>
        <dbReference type="PROSITE" id="PS51371"/>
    </source>
</evidence>
<dbReference type="PROSITE" id="PS51371">
    <property type="entry name" value="CBS"/>
    <property type="match status" value="1"/>
</dbReference>
<accession>A0A6J7JLK2</accession>
<reference evidence="2" key="1">
    <citation type="submission" date="2020-05" db="EMBL/GenBank/DDBJ databases">
        <authorList>
            <person name="Chiriac C."/>
            <person name="Salcher M."/>
            <person name="Ghai R."/>
            <person name="Kavagutti S V."/>
        </authorList>
    </citation>
    <scope>NUCLEOTIDE SEQUENCE</scope>
</reference>
<dbReference type="Gene3D" id="3.10.580.10">
    <property type="entry name" value="CBS-domain"/>
    <property type="match status" value="1"/>
</dbReference>
<organism evidence="2">
    <name type="scientific">freshwater metagenome</name>
    <dbReference type="NCBI Taxonomy" id="449393"/>
    <lineage>
        <taxon>unclassified sequences</taxon>
        <taxon>metagenomes</taxon>
        <taxon>ecological metagenomes</taxon>
    </lineage>
</organism>
<dbReference type="InterPro" id="IPR046342">
    <property type="entry name" value="CBS_dom_sf"/>
</dbReference>